<evidence type="ECO:0000256" key="1">
    <source>
        <dbReference type="ARBA" id="ARBA00004370"/>
    </source>
</evidence>
<proteinExistence type="predicted"/>
<evidence type="ECO:0000256" key="3">
    <source>
        <dbReference type="ARBA" id="ARBA00022989"/>
    </source>
</evidence>
<dbReference type="Proteomes" id="UP000069030">
    <property type="component" value="Chromosome"/>
</dbReference>
<evidence type="ECO:0000313" key="6">
    <source>
        <dbReference type="EMBL" id="ALU24874.1"/>
    </source>
</evidence>
<comment type="subcellular location">
    <subcellularLocation>
        <location evidence="1">Membrane</location>
    </subcellularLocation>
</comment>
<name>A0AAI8C0W5_9FLAO</name>
<dbReference type="GeneID" id="66973463"/>
<organism evidence="6 7">
    <name type="scientific">Myroides odoratimimus</name>
    <dbReference type="NCBI Taxonomy" id="76832"/>
    <lineage>
        <taxon>Bacteria</taxon>
        <taxon>Pseudomonadati</taxon>
        <taxon>Bacteroidota</taxon>
        <taxon>Flavobacteriia</taxon>
        <taxon>Flavobacteriales</taxon>
        <taxon>Flavobacteriaceae</taxon>
        <taxon>Myroides</taxon>
    </lineage>
</organism>
<evidence type="ECO:0000256" key="5">
    <source>
        <dbReference type="SAM" id="Phobius"/>
    </source>
</evidence>
<dbReference type="RefSeq" id="WP_006261922.1">
    <property type="nucleotide sequence ID" value="NZ_CP013690.1"/>
</dbReference>
<dbReference type="InterPro" id="IPR007593">
    <property type="entry name" value="CD225/Dispanin_fam"/>
</dbReference>
<dbReference type="Pfam" id="PF04505">
    <property type="entry name" value="CD225"/>
    <property type="match status" value="1"/>
</dbReference>
<dbReference type="GO" id="GO:0016020">
    <property type="term" value="C:membrane"/>
    <property type="evidence" value="ECO:0007669"/>
    <property type="project" value="UniProtKB-SubCell"/>
</dbReference>
<dbReference type="PANTHER" id="PTHR14948:SF25">
    <property type="entry name" value="DUF4190 DOMAIN-CONTAINING PROTEIN"/>
    <property type="match status" value="1"/>
</dbReference>
<protein>
    <recommendedName>
        <fullName evidence="8">Interferon-induced transmembrane protein</fullName>
    </recommendedName>
</protein>
<evidence type="ECO:0000256" key="4">
    <source>
        <dbReference type="ARBA" id="ARBA00023136"/>
    </source>
</evidence>
<keyword evidence="3 5" id="KW-1133">Transmembrane helix</keyword>
<dbReference type="PANTHER" id="PTHR14948">
    <property type="entry name" value="NG5"/>
    <property type="match status" value="1"/>
</dbReference>
<dbReference type="EMBL" id="CP013690">
    <property type="protein sequence ID" value="ALU24874.1"/>
    <property type="molecule type" value="Genomic_DNA"/>
</dbReference>
<gene>
    <name evidence="6" type="ORF">AS202_01205</name>
</gene>
<dbReference type="KEGG" id="mod:AS202_01205"/>
<dbReference type="InterPro" id="IPR051423">
    <property type="entry name" value="CD225/Dispanin"/>
</dbReference>
<sequence>MEFNQFENQVTEQREKPNNYMGLSITSTVLGMCSFWCIGLILGIIAIVMSSQSTSKYNNGEYEASVKAASTAKKLALVAILLFVIAIGKAVFDIVSAGGINAYFETIMEQVRAAQNM</sequence>
<keyword evidence="2 5" id="KW-0812">Transmembrane</keyword>
<evidence type="ECO:0000256" key="2">
    <source>
        <dbReference type="ARBA" id="ARBA00022692"/>
    </source>
</evidence>
<accession>A0AAI8C0W5</accession>
<feature type="transmembrane region" description="Helical" evidence="5">
    <location>
        <begin position="75"/>
        <end position="92"/>
    </location>
</feature>
<evidence type="ECO:0008006" key="8">
    <source>
        <dbReference type="Google" id="ProtNLM"/>
    </source>
</evidence>
<evidence type="ECO:0000313" key="7">
    <source>
        <dbReference type="Proteomes" id="UP000069030"/>
    </source>
</evidence>
<feature type="transmembrane region" description="Helical" evidence="5">
    <location>
        <begin position="20"/>
        <end position="48"/>
    </location>
</feature>
<keyword evidence="4 5" id="KW-0472">Membrane</keyword>
<reference evidence="6 7" key="1">
    <citation type="journal article" date="2016" name="J. Zhejiang Univ. Sci. B">
        <title>Antibiotic resistance mechanisms of Myroides sp.</title>
        <authorList>
            <person name="Hu S."/>
            <person name="Yuan S."/>
            <person name="Qu H."/>
            <person name="Jiang T."/>
            <person name="Zhou Y."/>
            <person name="Wang M."/>
            <person name="Ming D."/>
        </authorList>
    </citation>
    <scope>NUCLEOTIDE SEQUENCE [LARGE SCALE GENOMIC DNA]</scope>
    <source>
        <strain evidence="6 7">PR63039</strain>
    </source>
</reference>
<dbReference type="AlphaFoldDB" id="A0AAI8C0W5"/>